<name>F0SNX1_RUBBR</name>
<reference evidence="3" key="1">
    <citation type="submission" date="2011-02" db="EMBL/GenBank/DDBJ databases">
        <title>The complete genome of Planctomyces brasiliensis DSM 5305.</title>
        <authorList>
            <person name="Lucas S."/>
            <person name="Copeland A."/>
            <person name="Lapidus A."/>
            <person name="Bruce D."/>
            <person name="Goodwin L."/>
            <person name="Pitluck S."/>
            <person name="Kyrpides N."/>
            <person name="Mavromatis K."/>
            <person name="Pagani I."/>
            <person name="Ivanova N."/>
            <person name="Ovchinnikova G."/>
            <person name="Lu M."/>
            <person name="Detter J.C."/>
            <person name="Han C."/>
            <person name="Land M."/>
            <person name="Hauser L."/>
            <person name="Markowitz V."/>
            <person name="Cheng J.-F."/>
            <person name="Hugenholtz P."/>
            <person name="Woyke T."/>
            <person name="Wu D."/>
            <person name="Tindall B."/>
            <person name="Pomrenke H.G."/>
            <person name="Brambilla E."/>
            <person name="Klenk H.-P."/>
            <person name="Eisen J.A."/>
        </authorList>
    </citation>
    <scope>NUCLEOTIDE SEQUENCE [LARGE SCALE GENOMIC DNA]</scope>
    <source>
        <strain evidence="3">ATCC 49424 / DSM 5305 / JCM 21570 / NBRC 103401 / IFAM 1448</strain>
    </source>
</reference>
<dbReference type="STRING" id="756272.Plabr_2446"/>
<organism evidence="2 3">
    <name type="scientific">Rubinisphaera brasiliensis (strain ATCC 49424 / DSM 5305 / JCM 21570 / IAM 15109 / NBRC 103401 / IFAM 1448)</name>
    <name type="common">Planctomyces brasiliensis</name>
    <dbReference type="NCBI Taxonomy" id="756272"/>
    <lineage>
        <taxon>Bacteria</taxon>
        <taxon>Pseudomonadati</taxon>
        <taxon>Planctomycetota</taxon>
        <taxon>Planctomycetia</taxon>
        <taxon>Planctomycetales</taxon>
        <taxon>Planctomycetaceae</taxon>
        <taxon>Rubinisphaera</taxon>
    </lineage>
</organism>
<dbReference type="PANTHER" id="PTHR30296:SF0">
    <property type="entry name" value="LACTATE UTILIZATION PROTEIN A"/>
    <property type="match status" value="1"/>
</dbReference>
<dbReference type="AlphaFoldDB" id="F0SNX1"/>
<dbReference type="Pfam" id="PF02754">
    <property type="entry name" value="CCG"/>
    <property type="match status" value="2"/>
</dbReference>
<sequence>MTMKIALFVPCYIDQLYPDVAWSTLELLESLGCEVVVPDVPVCCGQPMANTGCWEEAKPLAQSFVKNYREFDHVVCPSGSCTSMIVNHYHDLLPDDADYKHVSQHTWELCAFLTDVLKVEKLDISFPYRVGLHQSCHGLRELKLGSPSERNIPQFSKARQLLELIPDIELVDLARKDECCGFGGTFAVSEEAVSCMMGNDRVHDHLQAGAQVLTAGDMSCLMHMDGLIRRQQKPLAAMHIAQILAGRKPENMPAEATT</sequence>
<dbReference type="InterPro" id="IPR004017">
    <property type="entry name" value="Cys_rich_dom"/>
</dbReference>
<feature type="domain" description="Cysteine-rich" evidence="1">
    <location>
        <begin position="130"/>
        <end position="225"/>
    </location>
</feature>
<evidence type="ECO:0000313" key="3">
    <source>
        <dbReference type="Proteomes" id="UP000006860"/>
    </source>
</evidence>
<dbReference type="GO" id="GO:0016491">
    <property type="term" value="F:oxidoreductase activity"/>
    <property type="evidence" value="ECO:0007669"/>
    <property type="project" value="UniProtKB-ARBA"/>
</dbReference>
<protein>
    <recommendedName>
        <fullName evidence="1">Cysteine-rich domain-containing protein</fullName>
    </recommendedName>
</protein>
<dbReference type="KEGG" id="pbs:Plabr_2446"/>
<keyword evidence="3" id="KW-1185">Reference proteome</keyword>
<dbReference type="PANTHER" id="PTHR30296">
    <property type="entry name" value="UNCHARACTERIZED PROTEIN YKGE"/>
    <property type="match status" value="1"/>
</dbReference>
<proteinExistence type="predicted"/>
<feature type="domain" description="Cysteine-rich" evidence="1">
    <location>
        <begin position="5"/>
        <end position="85"/>
    </location>
</feature>
<gene>
    <name evidence="2" type="ordered locus">Plabr_2446</name>
</gene>
<accession>F0SNX1</accession>
<evidence type="ECO:0000259" key="1">
    <source>
        <dbReference type="Pfam" id="PF02754"/>
    </source>
</evidence>
<dbReference type="GO" id="GO:0005829">
    <property type="term" value="C:cytosol"/>
    <property type="evidence" value="ECO:0007669"/>
    <property type="project" value="TreeGrafter"/>
</dbReference>
<evidence type="ECO:0000313" key="2">
    <source>
        <dbReference type="EMBL" id="ADY60047.1"/>
    </source>
</evidence>
<dbReference type="EMBL" id="CP002546">
    <property type="protein sequence ID" value="ADY60047.1"/>
    <property type="molecule type" value="Genomic_DNA"/>
</dbReference>
<dbReference type="eggNOG" id="COG0247">
    <property type="taxonomic scope" value="Bacteria"/>
</dbReference>
<dbReference type="Proteomes" id="UP000006860">
    <property type="component" value="Chromosome"/>
</dbReference>
<dbReference type="HOGENOM" id="CLU_023081_1_0_0"/>